<keyword evidence="4" id="KW-1185">Reference proteome</keyword>
<dbReference type="InterPro" id="IPR000551">
    <property type="entry name" value="MerR-type_HTH_dom"/>
</dbReference>
<dbReference type="PROSITE" id="PS50937">
    <property type="entry name" value="HTH_MERR_2"/>
    <property type="match status" value="1"/>
</dbReference>
<evidence type="ECO:0000259" key="2">
    <source>
        <dbReference type="PROSITE" id="PS50937"/>
    </source>
</evidence>
<protein>
    <submittedName>
        <fullName evidence="3">DNA-binding transcriptional regulator, MerR family</fullName>
    </submittedName>
</protein>
<evidence type="ECO:0000256" key="1">
    <source>
        <dbReference type="ARBA" id="ARBA00023125"/>
    </source>
</evidence>
<sequence length="258" mass="30698">MMKETKTFEVIRMYTIGQFAHKANVTIRTLHYYEEIGLLIPSATTEGKHRLYSNEDFIRLQQIVTLKELGFSLKQIKQILEGADWEQLLKTQLKLIRQEMERLQKIEQGLESILHVYQAEGRVNWHVLLKLFQYSKQDPQARHQFIQENLNPIEQKAFRKLPKLEGEDMETLEWMALLKEVIAHQDLDPASPEAQKVIKKLWDKMAEWFDGDLEMMEAHWRLQKNHADELRLYPFEPQTIEFIEKGTDILLRELNRDA</sequence>
<dbReference type="InterPro" id="IPR009061">
    <property type="entry name" value="DNA-bd_dom_put_sf"/>
</dbReference>
<dbReference type="GO" id="GO:0003677">
    <property type="term" value="F:DNA binding"/>
    <property type="evidence" value="ECO:0007669"/>
    <property type="project" value="UniProtKB-KW"/>
</dbReference>
<dbReference type="OrthoDB" id="1894615at2"/>
<dbReference type="CDD" id="cd01106">
    <property type="entry name" value="HTH_TipAL-Mta"/>
    <property type="match status" value="1"/>
</dbReference>
<dbReference type="PRINTS" id="PR00040">
    <property type="entry name" value="HTHMERR"/>
</dbReference>
<dbReference type="RefSeq" id="WP_093228048.1">
    <property type="nucleotide sequence ID" value="NZ_FORR01000002.1"/>
</dbReference>
<dbReference type="InterPro" id="IPR047057">
    <property type="entry name" value="MerR_fam"/>
</dbReference>
<proteinExistence type="predicted"/>
<dbReference type="PROSITE" id="PS00552">
    <property type="entry name" value="HTH_MERR_1"/>
    <property type="match status" value="1"/>
</dbReference>
<evidence type="ECO:0000313" key="4">
    <source>
        <dbReference type="Proteomes" id="UP000199545"/>
    </source>
</evidence>
<dbReference type="EMBL" id="FORR01000002">
    <property type="protein sequence ID" value="SFI85201.1"/>
    <property type="molecule type" value="Genomic_DNA"/>
</dbReference>
<name>A0A1I3LKD2_9BACL</name>
<organism evidence="3 4">
    <name type="scientific">Thermoflavimicrobium dichotomicum</name>
    <dbReference type="NCBI Taxonomy" id="46223"/>
    <lineage>
        <taxon>Bacteria</taxon>
        <taxon>Bacillati</taxon>
        <taxon>Bacillota</taxon>
        <taxon>Bacilli</taxon>
        <taxon>Bacillales</taxon>
        <taxon>Thermoactinomycetaceae</taxon>
        <taxon>Thermoflavimicrobium</taxon>
    </lineage>
</organism>
<dbReference type="Gene3D" id="1.10.1660.10">
    <property type="match status" value="1"/>
</dbReference>
<dbReference type="STRING" id="46223.SAMN05421852_102230"/>
<reference evidence="3 4" key="1">
    <citation type="submission" date="2016-10" db="EMBL/GenBank/DDBJ databases">
        <authorList>
            <person name="de Groot N.N."/>
        </authorList>
    </citation>
    <scope>NUCLEOTIDE SEQUENCE [LARGE SCALE GENOMIC DNA]</scope>
    <source>
        <strain evidence="3 4">DSM 44778</strain>
    </source>
</reference>
<dbReference type="PANTHER" id="PTHR30204:SF96">
    <property type="entry name" value="CHROMOSOME-ANCHORING PROTEIN RACA"/>
    <property type="match status" value="1"/>
</dbReference>
<evidence type="ECO:0000313" key="3">
    <source>
        <dbReference type="EMBL" id="SFI85201.1"/>
    </source>
</evidence>
<dbReference type="AlphaFoldDB" id="A0A1I3LKD2"/>
<dbReference type="PANTHER" id="PTHR30204">
    <property type="entry name" value="REDOX-CYCLING DRUG-SENSING TRANSCRIPTIONAL ACTIVATOR SOXR"/>
    <property type="match status" value="1"/>
</dbReference>
<dbReference type="GO" id="GO:0003700">
    <property type="term" value="F:DNA-binding transcription factor activity"/>
    <property type="evidence" value="ECO:0007669"/>
    <property type="project" value="InterPro"/>
</dbReference>
<accession>A0A1I3LKD2</accession>
<dbReference type="Proteomes" id="UP000199545">
    <property type="component" value="Unassembled WGS sequence"/>
</dbReference>
<dbReference type="SUPFAM" id="SSF46955">
    <property type="entry name" value="Putative DNA-binding domain"/>
    <property type="match status" value="1"/>
</dbReference>
<gene>
    <name evidence="3" type="ORF">SAMN05421852_102230</name>
</gene>
<keyword evidence="1 3" id="KW-0238">DNA-binding</keyword>
<dbReference type="Pfam" id="PF13411">
    <property type="entry name" value="MerR_1"/>
    <property type="match status" value="1"/>
</dbReference>
<dbReference type="SMART" id="SM00422">
    <property type="entry name" value="HTH_MERR"/>
    <property type="match status" value="1"/>
</dbReference>
<feature type="domain" description="HTH merR-type" evidence="2">
    <location>
        <begin position="13"/>
        <end position="82"/>
    </location>
</feature>